<evidence type="ECO:0000259" key="3">
    <source>
        <dbReference type="Pfam" id="PF26299"/>
    </source>
</evidence>
<proteinExistence type="inferred from homology"/>
<dbReference type="Pfam" id="PF26298">
    <property type="entry name" value="MurL_epimerase_C"/>
    <property type="match status" value="1"/>
</dbReference>
<comment type="caution">
    <text evidence="4">The sequence shown here is derived from an EMBL/GenBank/DDBJ whole genome shotgun (WGS) entry which is preliminary data.</text>
</comment>
<evidence type="ECO:0000259" key="2">
    <source>
        <dbReference type="Pfam" id="PF26298"/>
    </source>
</evidence>
<accession>A0ABQ0ASL9</accession>
<keyword evidence="1" id="KW-0133">Cell shape</keyword>
<feature type="domain" description="MurL C-terminal" evidence="2">
    <location>
        <begin position="328"/>
        <end position="417"/>
    </location>
</feature>
<evidence type="ECO:0000256" key="1">
    <source>
        <dbReference type="HAMAP-Rule" id="MF_02209"/>
    </source>
</evidence>
<dbReference type="Proteomes" id="UP001600894">
    <property type="component" value="Unassembled WGS sequence"/>
</dbReference>
<keyword evidence="1" id="KW-0132">Cell division</keyword>
<comment type="function">
    <text evidence="1">Cell wall formation. Catalyzes epimerization of the terminal L-glutamate in UDP-N-acetyl-alpha-D-muramoyl-L-alanyl-L-glutamate.</text>
</comment>
<comment type="pathway">
    <text evidence="1">Cell wall biogenesis; peptidoglycan biosynthesis.</text>
</comment>
<dbReference type="InterPro" id="IPR043689">
    <property type="entry name" value="MurL"/>
</dbReference>
<name>A0ABQ0ASL9_9FIRM</name>
<comment type="similarity">
    <text evidence="1">Belongs to the MurL family.</text>
</comment>
<dbReference type="RefSeq" id="WP_176255859.1">
    <property type="nucleotide sequence ID" value="NZ_BAABXL010000001.1"/>
</dbReference>
<reference evidence="4 5" key="1">
    <citation type="submission" date="2024-04" db="EMBL/GenBank/DDBJ databases">
        <title>Defined microbial consortia suppress multidrug-resistant proinflammatory Enterobacteriaceae via ecological control.</title>
        <authorList>
            <person name="Furuichi M."/>
            <person name="Kawaguchi T."/>
            <person name="Pust M."/>
            <person name="Yasuma K."/>
            <person name="Plichta D."/>
            <person name="Hasegawa N."/>
            <person name="Ohya T."/>
            <person name="Bhattarai S."/>
            <person name="Sasajima S."/>
            <person name="Aoto Y."/>
            <person name="Tuganbaev T."/>
            <person name="Yaginuma M."/>
            <person name="Ueda M."/>
            <person name="Okahashi N."/>
            <person name="Amafuji K."/>
            <person name="Kiridooshi Y."/>
            <person name="Sugita K."/>
            <person name="Strazar M."/>
            <person name="Skelly A."/>
            <person name="Suda W."/>
            <person name="Hattori M."/>
            <person name="Nakamoto N."/>
            <person name="Caballero S."/>
            <person name="Norman J."/>
            <person name="Olle B."/>
            <person name="Tanoue T."/>
            <person name="Arita M."/>
            <person name="Bucci V."/>
            <person name="Atarashi K."/>
            <person name="Xavier R."/>
            <person name="Honda K."/>
        </authorList>
    </citation>
    <scope>NUCLEOTIDE SEQUENCE [LARGE SCALE GENOMIC DNA]</scope>
    <source>
        <strain evidence="5">f13</strain>
    </source>
</reference>
<comment type="catalytic activity">
    <reaction evidence="1">
        <text>UDP-N-acetyl-alpha-D-muramoyl-L-alanyl-L-glutamate + ATP + H2O = UDP-N-acetyl-alpha-D-muramoyl-L-alanyl-D-glutamate + AMP + diphosphate + H(+)</text>
        <dbReference type="Rhea" id="RHEA:58812"/>
        <dbReference type="ChEBI" id="CHEBI:15377"/>
        <dbReference type="ChEBI" id="CHEBI:15378"/>
        <dbReference type="ChEBI" id="CHEBI:30616"/>
        <dbReference type="ChEBI" id="CHEBI:33019"/>
        <dbReference type="ChEBI" id="CHEBI:83900"/>
        <dbReference type="ChEBI" id="CHEBI:142725"/>
        <dbReference type="ChEBI" id="CHEBI:456215"/>
        <dbReference type="EC" id="5.1.1.23"/>
    </reaction>
</comment>
<dbReference type="Pfam" id="PF26299">
    <property type="entry name" value="MurL_N"/>
    <property type="match status" value="1"/>
</dbReference>
<sequence length="469" mass="53224">MERYQKFRKEFPRFYYHGYRTEENELVYKITFDFEIEGLSSFAPTWTFPKCTEQGKTWDNDPLFQKMVFSLGMVELASYWKLTCSPQVIVEAGNLSGDQILWWKDLYFNGLGEFFYINQIKEADPADFMEIICRGKDAIETVSSSGVKGRPAAVSGAENGVLVPIGGGKDSAVTLELLRSAGVPIYAYIINPRGATVHTTEAAGLDADHVISVKRTLDKRMLELNGKGYLNGHTPFSALVAFSSIMAARMAGLSYVALSNESSANESTVKGSTVNHQYSKSFKFEEDFHRYEMEYLSGSAYYFSMLRPLSEFQIARYFASQKQYHAIFRSCNAGSKTDSWCGHCPKCLFVYLILSPFLTETETEKIFGRNMLEDRELKPLLEQLTGIQEEKPFECVGSRDEINTAIILTIDRMEAEGKKLPMLLEYYKGMGLYDQYKPMGDRFSSYFDSQNLVPAPWEELVKKSCTKEA</sequence>
<gene>
    <name evidence="1" type="primary">murL</name>
    <name evidence="4" type="ORF">F130042H8_00870</name>
</gene>
<keyword evidence="1" id="KW-0131">Cell cycle</keyword>
<dbReference type="InterPro" id="IPR058741">
    <property type="entry name" value="MurL_C"/>
</dbReference>
<keyword evidence="1" id="KW-0413">Isomerase</keyword>
<evidence type="ECO:0000313" key="4">
    <source>
        <dbReference type="EMBL" id="GAA6267027.1"/>
    </source>
</evidence>
<feature type="domain" description="MurL N-terminal" evidence="3">
    <location>
        <begin position="8"/>
        <end position="305"/>
    </location>
</feature>
<evidence type="ECO:0000313" key="5">
    <source>
        <dbReference type="Proteomes" id="UP001600894"/>
    </source>
</evidence>
<keyword evidence="5" id="KW-1185">Reference proteome</keyword>
<dbReference type="InterPro" id="IPR058740">
    <property type="entry name" value="MurL_N"/>
</dbReference>
<dbReference type="EC" id="5.1.1.23" evidence="1"/>
<keyword evidence="1" id="KW-0961">Cell wall biogenesis/degradation</keyword>
<organism evidence="4 5">
    <name type="scientific">Enterocloster alcoholdehydrogenati</name>
    <dbReference type="NCBI Taxonomy" id="2547410"/>
    <lineage>
        <taxon>Bacteria</taxon>
        <taxon>Bacillati</taxon>
        <taxon>Bacillota</taxon>
        <taxon>Clostridia</taxon>
        <taxon>Lachnospirales</taxon>
        <taxon>Lachnospiraceae</taxon>
        <taxon>Enterocloster</taxon>
    </lineage>
</organism>
<keyword evidence="1" id="KW-0573">Peptidoglycan synthesis</keyword>
<protein>
    <recommendedName>
        <fullName evidence="1">UDP-N-acetyl-alpha-D-muramoyl-L-alanyl-L-glutamate epimerase</fullName>
        <ecNumber evidence="1">5.1.1.23</ecNumber>
    </recommendedName>
    <alternativeName>
        <fullName evidence="1">UDP-MurNAc-L-Ala-L-Glu epimerase</fullName>
    </alternativeName>
</protein>
<dbReference type="HAMAP" id="MF_02209">
    <property type="entry name" value="MurL"/>
    <property type="match status" value="1"/>
</dbReference>
<dbReference type="EMBL" id="BAABXL010000001">
    <property type="protein sequence ID" value="GAA6267027.1"/>
    <property type="molecule type" value="Genomic_DNA"/>
</dbReference>